<gene>
    <name evidence="2" type="ORF">EAH88_01425</name>
</gene>
<dbReference type="AlphaFoldDB" id="A0A502CGU8"/>
<evidence type="ECO:0000313" key="2">
    <source>
        <dbReference type="EMBL" id="TPG11239.1"/>
    </source>
</evidence>
<feature type="chain" id="PRO_5030107305" description="Nickel/cobalt transporter regulator" evidence="1">
    <location>
        <begin position="22"/>
        <end position="112"/>
    </location>
</feature>
<protein>
    <recommendedName>
        <fullName evidence="4">Nickel/cobalt transporter regulator</fullName>
    </recommendedName>
</protein>
<proteinExistence type="predicted"/>
<feature type="signal peptide" evidence="1">
    <location>
        <begin position="1"/>
        <end position="21"/>
    </location>
</feature>
<keyword evidence="1" id="KW-0732">Signal</keyword>
<dbReference type="EMBL" id="RCZO01000001">
    <property type="protein sequence ID" value="TPG11239.1"/>
    <property type="molecule type" value="Genomic_DNA"/>
</dbReference>
<dbReference type="OrthoDB" id="5955920at2"/>
<evidence type="ECO:0000313" key="3">
    <source>
        <dbReference type="Proteomes" id="UP000319486"/>
    </source>
</evidence>
<organism evidence="2 3">
    <name type="scientific">Rhodanobacter glycinis</name>
    <dbReference type="NCBI Taxonomy" id="582702"/>
    <lineage>
        <taxon>Bacteria</taxon>
        <taxon>Pseudomonadati</taxon>
        <taxon>Pseudomonadota</taxon>
        <taxon>Gammaproteobacteria</taxon>
        <taxon>Lysobacterales</taxon>
        <taxon>Rhodanobacteraceae</taxon>
        <taxon>Rhodanobacter</taxon>
    </lineage>
</organism>
<evidence type="ECO:0000256" key="1">
    <source>
        <dbReference type="SAM" id="SignalP"/>
    </source>
</evidence>
<dbReference type="InterPro" id="IPR024572">
    <property type="entry name" value="RcnB"/>
</dbReference>
<dbReference type="Gene3D" id="3.10.450.160">
    <property type="entry name" value="inner membrane protein cigr"/>
    <property type="match status" value="1"/>
</dbReference>
<comment type="caution">
    <text evidence="2">The sequence shown here is derived from an EMBL/GenBank/DDBJ whole genome shotgun (WGS) entry which is preliminary data.</text>
</comment>
<dbReference type="RefSeq" id="WP_140648453.1">
    <property type="nucleotide sequence ID" value="NZ_RCZB01000002.1"/>
</dbReference>
<evidence type="ECO:0008006" key="4">
    <source>
        <dbReference type="Google" id="ProtNLM"/>
    </source>
</evidence>
<name>A0A502CGU8_9GAMM</name>
<keyword evidence="3" id="KW-1185">Reference proteome</keyword>
<dbReference type="Pfam" id="PF11776">
    <property type="entry name" value="RcnB"/>
    <property type="match status" value="1"/>
</dbReference>
<reference evidence="2 3" key="1">
    <citation type="journal article" date="2019" name="Environ. Microbiol.">
        <title>Species interactions and distinct microbial communities in high Arctic permafrost affected cryosols are associated with the CH4 and CO2 gas fluxes.</title>
        <authorList>
            <person name="Altshuler I."/>
            <person name="Hamel J."/>
            <person name="Turney S."/>
            <person name="Magnuson E."/>
            <person name="Levesque R."/>
            <person name="Greer C."/>
            <person name="Whyte L.G."/>
        </authorList>
    </citation>
    <scope>NUCLEOTIDE SEQUENCE [LARGE SCALE GENOMIC DNA]</scope>
    <source>
        <strain evidence="2 3">S13Y</strain>
    </source>
</reference>
<accession>A0A502CGU8</accession>
<dbReference type="Proteomes" id="UP000319486">
    <property type="component" value="Unassembled WGS sequence"/>
</dbReference>
<sequence length="112" mass="12341">MKTKLVLAMCAALLASGAAMAAQSDDQSGTVQTTKTTTTTVQHVNGANTTWYKEGGIVPTEYRDNRYVVQHWQTEHLNEPVHGSHWVRGDDGDYLLVDETNGAITKIIHRTD</sequence>